<dbReference type="OrthoDB" id="9808843at2"/>
<evidence type="ECO:0000313" key="6">
    <source>
        <dbReference type="Proteomes" id="UP000450000"/>
    </source>
</evidence>
<dbReference type="GO" id="GO:0003677">
    <property type="term" value="F:DNA binding"/>
    <property type="evidence" value="ECO:0007669"/>
    <property type="project" value="UniProtKB-KW"/>
</dbReference>
<proteinExistence type="predicted"/>
<organism evidence="5 6">
    <name type="scientific">Streptomyces kaniharaensis</name>
    <dbReference type="NCBI Taxonomy" id="212423"/>
    <lineage>
        <taxon>Bacteria</taxon>
        <taxon>Bacillati</taxon>
        <taxon>Actinomycetota</taxon>
        <taxon>Actinomycetes</taxon>
        <taxon>Kitasatosporales</taxon>
        <taxon>Streptomycetaceae</taxon>
        <taxon>Streptomyces</taxon>
    </lineage>
</organism>
<name>A0A6N7KNB1_9ACTN</name>
<evidence type="ECO:0000256" key="1">
    <source>
        <dbReference type="ARBA" id="ARBA00023125"/>
    </source>
</evidence>
<dbReference type="SMART" id="SM00448">
    <property type="entry name" value="REC"/>
    <property type="match status" value="1"/>
</dbReference>
<dbReference type="EMBL" id="WBOF01000001">
    <property type="protein sequence ID" value="MQS12996.1"/>
    <property type="molecule type" value="Genomic_DNA"/>
</dbReference>
<dbReference type="Proteomes" id="UP000450000">
    <property type="component" value="Unassembled WGS sequence"/>
</dbReference>
<accession>A0A6N7KNB1</accession>
<feature type="domain" description="Response regulatory" evidence="4">
    <location>
        <begin position="9"/>
        <end position="127"/>
    </location>
</feature>
<sequence length="181" mass="18505">MIGPPPRIRLLLADHDRRIRELRTKLLALLPEGDIEVVAQAATGPQALAMAIAHRPDVVVADLDLPGLDGIRVAEALGSLLPNSRAVLVTARADATGLTGALAAGVSAFLPKAVSVTELAAVVRAAPAGRCHVDPGLLGDAISTAGEAALAGELGHPGTALRAEPSVRDETGMEKARSESF</sequence>
<keyword evidence="2" id="KW-0597">Phosphoprotein</keyword>
<dbReference type="InterPro" id="IPR039420">
    <property type="entry name" value="WalR-like"/>
</dbReference>
<dbReference type="SUPFAM" id="SSF52172">
    <property type="entry name" value="CheY-like"/>
    <property type="match status" value="1"/>
</dbReference>
<dbReference type="InterPro" id="IPR011006">
    <property type="entry name" value="CheY-like_superfamily"/>
</dbReference>
<dbReference type="Gene3D" id="3.40.50.2300">
    <property type="match status" value="1"/>
</dbReference>
<feature type="modified residue" description="4-aspartylphosphate" evidence="2">
    <location>
        <position position="62"/>
    </location>
</feature>
<evidence type="ECO:0000313" key="5">
    <source>
        <dbReference type="EMBL" id="MQS12996.1"/>
    </source>
</evidence>
<dbReference type="RefSeq" id="WP_153461225.1">
    <property type="nucleotide sequence ID" value="NZ_WBOF01000001.1"/>
</dbReference>
<keyword evidence="1" id="KW-0238">DNA-binding</keyword>
<feature type="region of interest" description="Disordered" evidence="3">
    <location>
        <begin position="155"/>
        <end position="181"/>
    </location>
</feature>
<feature type="compositionally biased region" description="Basic and acidic residues" evidence="3">
    <location>
        <begin position="165"/>
        <end position="181"/>
    </location>
</feature>
<evidence type="ECO:0000256" key="3">
    <source>
        <dbReference type="SAM" id="MobiDB-lite"/>
    </source>
</evidence>
<dbReference type="GO" id="GO:0000160">
    <property type="term" value="P:phosphorelay signal transduction system"/>
    <property type="evidence" value="ECO:0007669"/>
    <property type="project" value="InterPro"/>
</dbReference>
<dbReference type="AlphaFoldDB" id="A0A6N7KNB1"/>
<dbReference type="PROSITE" id="PS50110">
    <property type="entry name" value="RESPONSE_REGULATORY"/>
    <property type="match status" value="1"/>
</dbReference>
<dbReference type="InterPro" id="IPR001789">
    <property type="entry name" value="Sig_transdc_resp-reg_receiver"/>
</dbReference>
<reference evidence="5 6" key="1">
    <citation type="submission" date="2019-09" db="EMBL/GenBank/DDBJ databases">
        <title>Genome Sequences of Streptomyces kaniharaensis ATCC 21070.</title>
        <authorList>
            <person name="Zhu W."/>
            <person name="De Crecy-Lagard V."/>
            <person name="Richards N.G."/>
        </authorList>
    </citation>
    <scope>NUCLEOTIDE SEQUENCE [LARGE SCALE GENOMIC DNA]</scope>
    <source>
        <strain evidence="5 6">SF-557</strain>
    </source>
</reference>
<dbReference type="Pfam" id="PF00072">
    <property type="entry name" value="Response_reg"/>
    <property type="match status" value="1"/>
</dbReference>
<evidence type="ECO:0000259" key="4">
    <source>
        <dbReference type="PROSITE" id="PS50110"/>
    </source>
</evidence>
<dbReference type="PANTHER" id="PTHR43214:SF42">
    <property type="entry name" value="TRANSCRIPTIONAL REGULATORY PROTEIN DESR"/>
    <property type="match status" value="1"/>
</dbReference>
<gene>
    <name evidence="5" type="ORF">F7Q99_12005</name>
</gene>
<dbReference type="PANTHER" id="PTHR43214">
    <property type="entry name" value="TWO-COMPONENT RESPONSE REGULATOR"/>
    <property type="match status" value="1"/>
</dbReference>
<protein>
    <submittedName>
        <fullName evidence="5">Response regulator transcription factor</fullName>
    </submittedName>
</protein>
<evidence type="ECO:0000256" key="2">
    <source>
        <dbReference type="PROSITE-ProRule" id="PRU00169"/>
    </source>
</evidence>
<keyword evidence="6" id="KW-1185">Reference proteome</keyword>
<comment type="caution">
    <text evidence="5">The sequence shown here is derived from an EMBL/GenBank/DDBJ whole genome shotgun (WGS) entry which is preliminary data.</text>
</comment>